<dbReference type="Gene3D" id="1.10.287.70">
    <property type="match status" value="4"/>
</dbReference>
<feature type="transmembrane region" description="Helical" evidence="8">
    <location>
        <begin position="2882"/>
        <end position="2901"/>
    </location>
</feature>
<dbReference type="InterPro" id="IPR000595">
    <property type="entry name" value="cNMP-bd_dom"/>
</dbReference>
<keyword evidence="4 8" id="KW-1133">Transmembrane helix</keyword>
<feature type="domain" description="Cyclic nucleotide-binding" evidence="9">
    <location>
        <begin position="3207"/>
        <end position="3307"/>
    </location>
</feature>
<dbReference type="SUPFAM" id="SSF81324">
    <property type="entry name" value="Voltage-gated potassium channels"/>
    <property type="match status" value="4"/>
</dbReference>
<dbReference type="InParanoid" id="A0A0G4EKR5"/>
<dbReference type="Pfam" id="PF00027">
    <property type="entry name" value="cNMP_binding"/>
    <property type="match status" value="3"/>
</dbReference>
<feature type="transmembrane region" description="Helical" evidence="8">
    <location>
        <begin position="153"/>
        <end position="170"/>
    </location>
</feature>
<feature type="compositionally biased region" description="Basic and acidic residues" evidence="7">
    <location>
        <begin position="510"/>
        <end position="519"/>
    </location>
</feature>
<dbReference type="Pfam" id="PF00520">
    <property type="entry name" value="Ion_trans"/>
    <property type="match status" value="4"/>
</dbReference>
<dbReference type="EMBL" id="CDMY01000254">
    <property type="protein sequence ID" value="CEL97117.1"/>
    <property type="molecule type" value="Genomic_DNA"/>
</dbReference>
<dbReference type="PANTHER" id="PTHR10217:SF435">
    <property type="entry name" value="POTASSIUM VOLTAGE-GATED CHANNEL PROTEIN EAG"/>
    <property type="match status" value="1"/>
</dbReference>
<dbReference type="GO" id="GO:0005886">
    <property type="term" value="C:plasma membrane"/>
    <property type="evidence" value="ECO:0007669"/>
    <property type="project" value="TreeGrafter"/>
</dbReference>
<feature type="transmembrane region" description="Helical" evidence="8">
    <location>
        <begin position="2279"/>
        <end position="2296"/>
    </location>
</feature>
<feature type="transmembrane region" description="Helical" evidence="8">
    <location>
        <begin position="209"/>
        <end position="233"/>
    </location>
</feature>
<evidence type="ECO:0000256" key="2">
    <source>
        <dbReference type="ARBA" id="ARBA00022448"/>
    </source>
</evidence>
<feature type="region of interest" description="Disordered" evidence="7">
    <location>
        <begin position="1926"/>
        <end position="2062"/>
    </location>
</feature>
<accession>A0A0G4EKR5</accession>
<feature type="region of interest" description="Disordered" evidence="7">
    <location>
        <begin position="510"/>
        <end position="562"/>
    </location>
</feature>
<feature type="compositionally biased region" description="Basic and acidic residues" evidence="7">
    <location>
        <begin position="1936"/>
        <end position="1948"/>
    </location>
</feature>
<evidence type="ECO:0000259" key="9">
    <source>
        <dbReference type="PROSITE" id="PS50042"/>
    </source>
</evidence>
<feature type="compositionally biased region" description="Polar residues" evidence="7">
    <location>
        <begin position="1125"/>
        <end position="1156"/>
    </location>
</feature>
<protein>
    <recommendedName>
        <fullName evidence="9">Cyclic nucleotide-binding domain-containing protein</fullName>
    </recommendedName>
</protein>
<dbReference type="CDD" id="cd00038">
    <property type="entry name" value="CAP_ED"/>
    <property type="match status" value="4"/>
</dbReference>
<feature type="transmembrane region" description="Helical" evidence="8">
    <location>
        <begin position="1429"/>
        <end position="1451"/>
    </location>
</feature>
<dbReference type="OMA" id="NIRERAY"/>
<reference evidence="10 11" key="1">
    <citation type="submission" date="2014-11" db="EMBL/GenBank/DDBJ databases">
        <authorList>
            <person name="Zhu J."/>
            <person name="Qi W."/>
            <person name="Song R."/>
        </authorList>
    </citation>
    <scope>NUCLEOTIDE SEQUENCE [LARGE SCALE GENOMIC DNA]</scope>
</reference>
<feature type="compositionally biased region" description="Low complexity" evidence="7">
    <location>
        <begin position="1782"/>
        <end position="1796"/>
    </location>
</feature>
<evidence type="ECO:0000256" key="3">
    <source>
        <dbReference type="ARBA" id="ARBA00022692"/>
    </source>
</evidence>
<keyword evidence="11" id="KW-1185">Reference proteome</keyword>
<feature type="transmembrane region" description="Helical" evidence="8">
    <location>
        <begin position="3065"/>
        <end position="3085"/>
    </location>
</feature>
<keyword evidence="5" id="KW-0406">Ion transport</keyword>
<dbReference type="PROSITE" id="PS00888">
    <property type="entry name" value="CNMP_BINDING_1"/>
    <property type="match status" value="2"/>
</dbReference>
<feature type="domain" description="Cyclic nucleotide-binding" evidence="9">
    <location>
        <begin position="2680"/>
        <end position="2721"/>
    </location>
</feature>
<feature type="domain" description="Cyclic nucleotide-binding" evidence="9">
    <location>
        <begin position="387"/>
        <end position="483"/>
    </location>
</feature>
<feature type="transmembrane region" description="Helical" evidence="8">
    <location>
        <begin position="2348"/>
        <end position="2370"/>
    </location>
</feature>
<evidence type="ECO:0000256" key="8">
    <source>
        <dbReference type="SAM" id="Phobius"/>
    </source>
</evidence>
<dbReference type="InterPro" id="IPR014710">
    <property type="entry name" value="RmlC-like_jellyroll"/>
</dbReference>
<feature type="domain" description="Cyclic nucleotide-binding" evidence="9">
    <location>
        <begin position="1591"/>
        <end position="1717"/>
    </location>
</feature>
<comment type="subcellular location">
    <subcellularLocation>
        <location evidence="1">Membrane</location>
        <topology evidence="1">Multi-pass membrane protein</topology>
    </subcellularLocation>
</comment>
<feature type="transmembrane region" description="Helical" evidence="8">
    <location>
        <begin position="1287"/>
        <end position="1310"/>
    </location>
</feature>
<dbReference type="GO" id="GO:0042391">
    <property type="term" value="P:regulation of membrane potential"/>
    <property type="evidence" value="ECO:0007669"/>
    <property type="project" value="TreeGrafter"/>
</dbReference>
<feature type="compositionally biased region" description="Basic and acidic residues" evidence="7">
    <location>
        <begin position="2798"/>
        <end position="2812"/>
    </location>
</feature>
<feature type="compositionally biased region" description="Polar residues" evidence="7">
    <location>
        <begin position="1986"/>
        <end position="1997"/>
    </location>
</feature>
<feature type="transmembrane region" description="Helical" evidence="8">
    <location>
        <begin position="2092"/>
        <end position="2112"/>
    </location>
</feature>
<feature type="region of interest" description="Disordered" evidence="7">
    <location>
        <begin position="941"/>
        <end position="1003"/>
    </location>
</feature>
<feature type="compositionally biased region" description="Polar residues" evidence="7">
    <location>
        <begin position="2833"/>
        <end position="2843"/>
    </location>
</feature>
<feature type="transmembrane region" description="Helical" evidence="8">
    <location>
        <begin position="1509"/>
        <end position="1531"/>
    </location>
</feature>
<dbReference type="VEuPathDB" id="CryptoDB:Vbra_3961"/>
<feature type="compositionally biased region" description="Basic and acidic residues" evidence="7">
    <location>
        <begin position="644"/>
        <end position="653"/>
    </location>
</feature>
<feature type="compositionally biased region" description="Polar residues" evidence="7">
    <location>
        <begin position="718"/>
        <end position="731"/>
    </location>
</feature>
<dbReference type="Gene3D" id="2.60.120.10">
    <property type="entry name" value="Jelly Rolls"/>
    <property type="match status" value="4"/>
</dbReference>
<feature type="transmembrane region" description="Helical" evidence="8">
    <location>
        <begin position="2983"/>
        <end position="3006"/>
    </location>
</feature>
<dbReference type="STRING" id="1169540.A0A0G4EKR5"/>
<feature type="compositionally biased region" description="Polar residues" evidence="7">
    <location>
        <begin position="739"/>
        <end position="749"/>
    </location>
</feature>
<feature type="region of interest" description="Disordered" evidence="7">
    <location>
        <begin position="1726"/>
        <end position="1885"/>
    </location>
</feature>
<dbReference type="Gene3D" id="1.10.287.630">
    <property type="entry name" value="Helix hairpin bin"/>
    <property type="match status" value="1"/>
</dbReference>
<feature type="compositionally biased region" description="Basic and acidic residues" evidence="7">
    <location>
        <begin position="1104"/>
        <end position="1117"/>
    </location>
</feature>
<feature type="compositionally biased region" description="Polar residues" evidence="7">
    <location>
        <begin position="1735"/>
        <end position="1749"/>
    </location>
</feature>
<feature type="region of interest" description="Disordered" evidence="7">
    <location>
        <begin position="601"/>
        <end position="776"/>
    </location>
</feature>
<dbReference type="InterPro" id="IPR018488">
    <property type="entry name" value="cNMP-bd_CS"/>
</dbReference>
<keyword evidence="6 8" id="KW-0472">Membrane</keyword>
<feature type="transmembrane region" description="Helical" evidence="8">
    <location>
        <begin position="253"/>
        <end position="273"/>
    </location>
</feature>
<feature type="region of interest" description="Disordered" evidence="7">
    <location>
        <begin position="2747"/>
        <end position="2845"/>
    </location>
</feature>
<feature type="compositionally biased region" description="Basic and acidic residues" evidence="7">
    <location>
        <begin position="549"/>
        <end position="560"/>
    </location>
</feature>
<feature type="transmembrane region" description="Helical" evidence="8">
    <location>
        <begin position="285"/>
        <end position="305"/>
    </location>
</feature>
<feature type="domain" description="Cyclic nucleotide-binding" evidence="9">
    <location>
        <begin position="2579"/>
        <end position="2599"/>
    </location>
</feature>
<feature type="transmembrane region" description="Helical" evidence="8">
    <location>
        <begin position="3097"/>
        <end position="3121"/>
    </location>
</feature>
<dbReference type="PROSITE" id="PS50042">
    <property type="entry name" value="CNMP_BINDING_3"/>
    <property type="match status" value="5"/>
</dbReference>
<gene>
    <name evidence="10" type="ORF">Vbra_3961</name>
</gene>
<feature type="transmembrane region" description="Helical" evidence="8">
    <location>
        <begin position="1362"/>
        <end position="1382"/>
    </location>
</feature>
<evidence type="ECO:0000313" key="10">
    <source>
        <dbReference type="EMBL" id="CEL97117.1"/>
    </source>
</evidence>
<dbReference type="InterPro" id="IPR018490">
    <property type="entry name" value="cNMP-bd_dom_sf"/>
</dbReference>
<feature type="transmembrane region" description="Helical" evidence="8">
    <location>
        <begin position="2124"/>
        <end position="2144"/>
    </location>
</feature>
<dbReference type="PANTHER" id="PTHR10217">
    <property type="entry name" value="VOLTAGE AND LIGAND GATED POTASSIUM CHANNEL"/>
    <property type="match status" value="1"/>
</dbReference>
<organism evidence="10 11">
    <name type="scientific">Vitrella brassicaformis (strain CCMP3155)</name>
    <dbReference type="NCBI Taxonomy" id="1169540"/>
    <lineage>
        <taxon>Eukaryota</taxon>
        <taxon>Sar</taxon>
        <taxon>Alveolata</taxon>
        <taxon>Colpodellida</taxon>
        <taxon>Vitrellaceae</taxon>
        <taxon>Vitrella</taxon>
    </lineage>
</organism>
<evidence type="ECO:0000256" key="7">
    <source>
        <dbReference type="SAM" id="MobiDB-lite"/>
    </source>
</evidence>
<feature type="transmembrane region" description="Helical" evidence="8">
    <location>
        <begin position="1537"/>
        <end position="1555"/>
    </location>
</feature>
<sequence>MITCTTCGPPPPGRAASKKFVSDKQRYIPWHLKTFLDIPRSEEERERLADPLYAPLFPRVWYNLMVVCILFYYTAVPFHSAFKNKCTGVWLGLEMFAELVYLLDGALRLYVYRDAKLKASDTIFRFRHLAPLQPQTRREMLTNPFHIRERRKIITVLLASLPIISFTTLIRANRSSWAVILLRYLKLLRLEELRFFLSKRHKNVVVERAMQLVHLGLVLWYIGLWTAVAWLRVGQMRDGWMSTFEDGIRDTATIYQLICGIFWATCTLTSAGFGDIAPTNVWERLVALCVMLIGASVYSSLFALFSAQIQNIHGASYRLKRKLDSIQQYVRTRQLPGALREQIRVYYSQFEPLYGSEIHQTLRGLPISIRMEIASLHYADMFNRLPLFRYCNPNLLREASIRIVQQIFLPSQYIVREGELAQHLFYIADGEAKLVVSGSSAGILKSGDWIGEASLIVPHKAASSVQATTTCKCHVLLQRDWQEASSHFPDDRRFFRRVLKKVSLSRIKEMKQRGEEQGHHTPPSPTPSPRHLTQDKHGLQVDSDELTDKEEKKVLSENKQTRQNTLEALRRISLVSGGNPATRVLGTQRLLAQRAWALLPDSEMQDPDKRQESSDDDDTTTKSVSGERRVTYSDGELLFPNARDAAKHHEQQPKARRKSIMKRRSLGRESFLSQGHTMPLRSSKRVGPVSRPMMRLPPKASRVSITSAATESDDRTSLEGSPTVTNITDMSPISPFRRISTTLSPLSPQKDTSTTSASTKKKQYGKHRTSDLRQSTLSLSQMLAERDTEEARQMLQMQTERRKSVALAALEKGARQEATQPYSDTEVSPGENVVFKRKRTIQFVDEAAGEDDDDQRIDRRDSALTCASPLAVARLLRTNAPLPTIAPMISRRTIRRTETMLTEMTEKEERDDSTRVLRRILTRTKTNMVDVNAQSEGQEAFRSFKRRSSSFPAADKTPPKDGSVADPPGGLRKSSTEGRPGQSVVSGPFFLPVQPELGDTGRRISPESAERMAAYMPLRSRRRYSIRKRIKGAMQTSVGKTDAQRRASQLFLNLRARRASSMSCMEDAEGLAEYMKHMKGRQSVLMSPLLELPMSVSSPSHSVPFDKDEWGRERDEWSEVESAPDESTTQTNQQGSSDQATSGGVGSSDSPVNAVPSSQQLRLAQHLVQHMNERFGENVISVPPHRIISRGDKRDRRKEPRDDYTVVAVDEGGKEPEQPAKKWYRWGSGAKSKSRSRERAEHPLPQQVPLLQQRQNTVERFNVTPFARFAFRDVSSSFMIQPGSQAYVLWNFLICFAVLWNLIFVPYSYCFERPARGPIAKIDAVAQVIYILDIIVRFRIAIPGGKSGVELSNPSRVSYHYLNTWFLVDLASSLPLTALFGWSESQSHETISLLRFFRLARTYRLWKFLGREGLGAVMLLLGYDDTWRSVLFLFAIFILLTHWFACGIFLVGRTNTPPNDHHQQSSLFTSFYSRAPFLFPQKIESEGIVNPNINRPPSFGMHMSAYEEYVNCVYLASLVAGTVAFGDWVFVAFDERLYAIVIVLVSKVFLAFVYAEVTTLVSSLNAASTAHLQKLRDLRHWLAHVQIPERLCIRDNPDLIAGLVVSLKPVLVAKGEFLMRQRELANEMFIILQGEVEVLVGFGSATQRVAILGPGSFVGELSLLEDAEGESLSLTRTASVRSRSNVTACVLQKRDFAQVLEMYPEIKKKMQDVAITRLKEAKAAFRKARVKHQSRSSASVKEQQMPTQQGDKKEQSQQDESGESSASAEEAKSDAHSPVHQPSVPTAPAATNASPPWLLAPPDPEDPHTPITPVPSLVSQSLPLHSDREDTDGEGGPPAPLVPPQTDGKPKVQTAWPVPGTDTDKDAMPRKQSSLGGAVEPAWQGPAPDDFEEIMTKKSRRLTLSAFRRRLSLLRGVLTIQRVNTTRTAKVHTQRSRSEQPEKVRRSSEPNVGATVQPKDSGIGLRPFLKQRHEPLPSPAPKATADYSNNNNDNTDMSLPGTCEEKSPPPAAVACSIPELSVRPPSDKSVPREPSGYKTPVPPTSSCDEDMSSNHDDQETDTTFRTSVLSPLAWLADCWRERHADVIRAMRVWAEWMLLLLYGAALVFQMLIQPLQLAFSWPYSGWLLAMEIGTIFLWSCGMYVEFRAFYTRFRLLRKQEALNLNAHSFRALSIILAKLSLANLQKDTAHETPLAIGFFQRWAAEHMERLLDRGWGHGAPPEADKAVRQDSSLSESEEDQHKPSFVQRFFTASGTTKTPSFCAASKRSSVFRRMYYRRFVRDLLTIVPFALVFDLASRGEGGRWDNESFENTLSIILPLCRLFMVFRLPELVYHLLVTAKFDVSLFRIVEILFFYLSTLHVFACLFIRLAEDRNDELASWYIRLPVIAKPASPSPDDPCCYGIGRPGFPSPPPLSERSIYVHAIYWSFNTGSHIGTGDVTPVTTQEKVFTVIMIAIMTFLYAAFFGNIVSLVSDLGPKLRQPIAKALRQAKEVAGVGGIAQTFIDELQSYFHYSWQASRGLDEALLLREIPDALRTDILQFLYRRIIYASGFFRGPDGRTDWALVNSTLRCLQFRVCMEGDFIIRKGDVSDEMFFLLDGLCEDNDMSNVQANVDEDLSPYRIQIEDVKARTARMGTTVGYTYDYNDTRPPLVPQSNFNTRPSYMRKASGAATTLLGRKNTIRPGQHFGAVGLFSNTERTADVMATSICRVGVLHRSHFRALTRAYPHLDEYLGRLVKETKAEAEALNDQLASDDATPVTPVDKTPEQRKPSPPKRRVSLAPDLPDSKDNPFMLPSEPQDDKHEDASSMKADRSPQAAGPLKKESASPLRRWNTRSQHGSSSPTGRGAASMLYQGSLMHFSGTFAQAFTKTGLIFMPESKTRLAIYSVHFIAIFCMLFVYPFVTAFKVSQLEVFSIIVFALLDIECLVFFLLNCRTAFYKHGAEGGEFTLRPSAMLSHYWEHGGGKFDALAAIPLLWMMGDAKWYFVFLRLLRLVVVFRLPAIFIELERRVHFFAYHGQLLSAVLSLTLLWHFSSCIWYSVGRETNGSWLDAYGLAHSDDREWSDLFQQVVASFYYTMVIVTSVGYGDIIPQTDRERIVATTLIVVGDALFAVAFGSVSAAVQNSNIEQSQLSDRFNTIRNKMRFDGIPSSILTRTEFFFSYYWQQVLDHKYGVIGLTQSNLAASVPPLLYRKFLLQYHRRFFDRVPMFRDQPDHFLSLVVSHLVCRVYMPADYICVKGDYGDEMYFIEEGKVLIYSTDESSILHSLGPGDFFGELSLMRGQMRSCSVQADSFCLVLVLKKQHLDRILQAFPKIASELHSVADARQIIARVQSRLNEDYVLVSDKQMCTAKNQKNALVVAVVSLVAKYHSRQPNSLQTQNTGHVID</sequence>
<feature type="transmembrane region" description="Helical" evidence="8">
    <location>
        <begin position="60"/>
        <end position="82"/>
    </location>
</feature>
<evidence type="ECO:0000256" key="5">
    <source>
        <dbReference type="ARBA" id="ARBA00023065"/>
    </source>
</evidence>
<feature type="transmembrane region" description="Helical" evidence="8">
    <location>
        <begin position="2913"/>
        <end position="2937"/>
    </location>
</feature>
<feature type="region of interest" description="Disordered" evidence="7">
    <location>
        <begin position="1095"/>
        <end position="1156"/>
    </location>
</feature>
<evidence type="ECO:0000256" key="1">
    <source>
        <dbReference type="ARBA" id="ARBA00004141"/>
    </source>
</evidence>
<feature type="transmembrane region" description="Helical" evidence="8">
    <location>
        <begin position="88"/>
        <end position="111"/>
    </location>
</feature>
<dbReference type="InterPro" id="IPR005821">
    <property type="entry name" value="Ion_trans_dom"/>
</dbReference>
<feature type="transmembrane region" description="Helical" evidence="8">
    <location>
        <begin position="3018"/>
        <end position="3040"/>
    </location>
</feature>
<keyword evidence="2" id="KW-0813">Transport</keyword>
<dbReference type="InterPro" id="IPR050818">
    <property type="entry name" value="KCNH_animal-type"/>
</dbReference>
<feature type="transmembrane region" description="Helical" evidence="8">
    <location>
        <begin position="2448"/>
        <end position="2472"/>
    </location>
</feature>
<keyword evidence="3 8" id="KW-0812">Transmembrane</keyword>
<evidence type="ECO:0000256" key="4">
    <source>
        <dbReference type="ARBA" id="ARBA00022989"/>
    </source>
</evidence>
<name>A0A0G4EKR5_VITBC</name>
<feature type="region of interest" description="Disordered" evidence="7">
    <location>
        <begin position="2222"/>
        <end position="2242"/>
    </location>
</feature>
<dbReference type="GO" id="GO:0005249">
    <property type="term" value="F:voltage-gated potassium channel activity"/>
    <property type="evidence" value="ECO:0007669"/>
    <property type="project" value="TreeGrafter"/>
</dbReference>
<dbReference type="SMART" id="SM00100">
    <property type="entry name" value="cNMP"/>
    <property type="match status" value="3"/>
</dbReference>
<dbReference type="SUPFAM" id="SSF51206">
    <property type="entry name" value="cAMP-binding domain-like"/>
    <property type="match status" value="4"/>
</dbReference>
<dbReference type="Proteomes" id="UP000041254">
    <property type="component" value="Unassembled WGS sequence"/>
</dbReference>
<proteinExistence type="predicted"/>
<evidence type="ECO:0000256" key="6">
    <source>
        <dbReference type="ARBA" id="ARBA00023136"/>
    </source>
</evidence>
<dbReference type="OrthoDB" id="421226at2759"/>
<evidence type="ECO:0000313" key="11">
    <source>
        <dbReference type="Proteomes" id="UP000041254"/>
    </source>
</evidence>
<feature type="compositionally biased region" description="Basic residues" evidence="7">
    <location>
        <begin position="654"/>
        <end position="665"/>
    </location>
</feature>